<evidence type="ECO:0000313" key="2">
    <source>
        <dbReference type="EMBL" id="QNO55087.1"/>
    </source>
</evidence>
<reference evidence="2" key="1">
    <citation type="submission" date="2020-06" db="EMBL/GenBank/DDBJ databases">
        <title>Unique genomic features of the anaerobic methanotrophic archaea.</title>
        <authorList>
            <person name="Chadwick G.L."/>
            <person name="Skennerton C.T."/>
            <person name="Laso-Perez R."/>
            <person name="Leu A.O."/>
            <person name="Speth D.R."/>
            <person name="Yu H."/>
            <person name="Morgan-Lang C."/>
            <person name="Hatzenpichler R."/>
            <person name="Goudeau D."/>
            <person name="Malmstrom R."/>
            <person name="Brazelton W.J."/>
            <person name="Woyke T."/>
            <person name="Hallam S.J."/>
            <person name="Tyson G.W."/>
            <person name="Wegener G."/>
            <person name="Boetius A."/>
            <person name="Orphan V."/>
        </authorList>
    </citation>
    <scope>NUCLEOTIDE SEQUENCE</scope>
</reference>
<accession>A0A7G9Z4A3</accession>
<dbReference type="EMBL" id="MT631603">
    <property type="protein sequence ID" value="QNO55087.1"/>
    <property type="molecule type" value="Genomic_DNA"/>
</dbReference>
<name>A0A7G9Z4A3_9EURY</name>
<organism evidence="2">
    <name type="scientific">Candidatus Methanophaga sp. ANME-1 ERB7</name>
    <dbReference type="NCBI Taxonomy" id="2759913"/>
    <lineage>
        <taxon>Archaea</taxon>
        <taxon>Methanobacteriati</taxon>
        <taxon>Methanobacteriota</taxon>
        <taxon>Stenosarchaea group</taxon>
        <taxon>Methanomicrobia</taxon>
        <taxon>Candidatus Methanophagales</taxon>
        <taxon>Candidatus Methanophagaceae</taxon>
        <taxon>Candidatus Methanophaga</taxon>
    </lineage>
</organism>
<proteinExistence type="predicted"/>
<dbReference type="EMBL" id="MT631601">
    <property type="protein sequence ID" value="QNO55016.1"/>
    <property type="molecule type" value="Genomic_DNA"/>
</dbReference>
<evidence type="ECO:0000313" key="1">
    <source>
        <dbReference type="EMBL" id="QNO55016.1"/>
    </source>
</evidence>
<sequence>MKKTTRLIGVVAIAMALTIAFSGVALASPPVPTTKETEILEITTDITCSGTVVESQGLSLDIGSTNLLDNPPLADGEIYGGIKYDEKMIGLSGDTEFDKCFEVDTGTAPNLDVHKQIGYKQGFLGSLSHHEQVGMKVIAAGKTTKTTKKELCPFRKPTTTTKKVPGSCEEVHAYSEMFVTNVQAATMTEVGITEAPVNLHYRINAEGTGLVVAGVGVYVDDGRGGAEDALGSRMMYKEKSIAYGDFTFTKEVGYKSKPPT</sequence>
<dbReference type="AlphaFoldDB" id="A0A7G9Z4A3"/>
<gene>
    <name evidence="1" type="ORF">FPOEFMDM_00001</name>
    <name evidence="2" type="ORF">MNNOGLJF_00001</name>
</gene>
<protein>
    <submittedName>
        <fullName evidence="2">Uncharacterized protein</fullName>
    </submittedName>
</protein>